<feature type="transmembrane region" description="Helical" evidence="1">
    <location>
        <begin position="105"/>
        <end position="126"/>
    </location>
</feature>
<dbReference type="InterPro" id="IPR000620">
    <property type="entry name" value="EamA_dom"/>
</dbReference>
<accession>A0A9X4XJR4</accession>
<dbReference type="PANTHER" id="PTHR22911">
    <property type="entry name" value="ACYL-MALONYL CONDENSING ENZYME-RELATED"/>
    <property type="match status" value="1"/>
</dbReference>
<keyword evidence="1" id="KW-0472">Membrane</keyword>
<evidence type="ECO:0000313" key="3">
    <source>
        <dbReference type="EMBL" id="MTW15456.1"/>
    </source>
</evidence>
<dbReference type="Pfam" id="PF00892">
    <property type="entry name" value="EamA"/>
    <property type="match status" value="1"/>
</dbReference>
<dbReference type="Gene3D" id="1.10.3730.20">
    <property type="match status" value="1"/>
</dbReference>
<dbReference type="EMBL" id="WNKV01000003">
    <property type="protein sequence ID" value="MTW15456.1"/>
    <property type="molecule type" value="Genomic_DNA"/>
</dbReference>
<dbReference type="InterPro" id="IPR037185">
    <property type="entry name" value="EmrE-like"/>
</dbReference>
<reference evidence="3 4" key="1">
    <citation type="submission" date="2019-11" db="EMBL/GenBank/DDBJ databases">
        <title>Whole-genome sequence of Rhodoplanes serenus DSM 18633, type strain.</title>
        <authorList>
            <person name="Kyndt J.A."/>
            <person name="Meyer T.E."/>
        </authorList>
    </citation>
    <scope>NUCLEOTIDE SEQUENCE [LARGE SCALE GENOMIC DNA]</scope>
    <source>
        <strain evidence="3 4">DSM 18633</strain>
    </source>
</reference>
<dbReference type="Proteomes" id="UP000438991">
    <property type="component" value="Unassembled WGS sequence"/>
</dbReference>
<keyword evidence="1" id="KW-0812">Transmembrane</keyword>
<dbReference type="GO" id="GO:0016020">
    <property type="term" value="C:membrane"/>
    <property type="evidence" value="ECO:0007669"/>
    <property type="project" value="InterPro"/>
</dbReference>
<gene>
    <name evidence="3" type="ORF">GJ689_04450</name>
</gene>
<dbReference type="AlphaFoldDB" id="A0A9X4XJR4"/>
<dbReference type="PANTHER" id="PTHR22911:SF137">
    <property type="entry name" value="SOLUTE CARRIER FAMILY 35 MEMBER G2-RELATED"/>
    <property type="match status" value="1"/>
</dbReference>
<comment type="caution">
    <text evidence="3">The sequence shown here is derived from an EMBL/GenBank/DDBJ whole genome shotgun (WGS) entry which is preliminary data.</text>
</comment>
<organism evidence="3 4">
    <name type="scientific">Rhodoplanes serenus</name>
    <dbReference type="NCBI Taxonomy" id="200615"/>
    <lineage>
        <taxon>Bacteria</taxon>
        <taxon>Pseudomonadati</taxon>
        <taxon>Pseudomonadota</taxon>
        <taxon>Alphaproteobacteria</taxon>
        <taxon>Hyphomicrobiales</taxon>
        <taxon>Nitrobacteraceae</taxon>
        <taxon>Rhodoplanes</taxon>
    </lineage>
</organism>
<name>A0A9X4XJR4_9BRAD</name>
<proteinExistence type="predicted"/>
<feature type="transmembrane region" description="Helical" evidence="1">
    <location>
        <begin position="161"/>
        <end position="178"/>
    </location>
</feature>
<sequence>MADSVAAREFGAEPNSATSLTVEKIKPESAVRPLLSSWPFSSWVVWALLSALFAALTAVLAKVGVTAVAPDVATFVRTLVVAGVLAVLLVVTGQWQPPASIPGRAWLFLGLSGLATGASWLCYFRALDLGDVARVAPLDKLSVVLVAVLGVVVLGERLSGLNWLGVGLIAAGALLVAYKG</sequence>
<evidence type="ECO:0000313" key="4">
    <source>
        <dbReference type="Proteomes" id="UP000438991"/>
    </source>
</evidence>
<dbReference type="FunFam" id="1.10.3730.20:FF:000009">
    <property type="entry name" value="EamA family transporter"/>
    <property type="match status" value="1"/>
</dbReference>
<feature type="transmembrane region" description="Helical" evidence="1">
    <location>
        <begin position="43"/>
        <end position="63"/>
    </location>
</feature>
<feature type="transmembrane region" description="Helical" evidence="1">
    <location>
        <begin position="138"/>
        <end position="155"/>
    </location>
</feature>
<dbReference type="SUPFAM" id="SSF103481">
    <property type="entry name" value="Multidrug resistance efflux transporter EmrE"/>
    <property type="match status" value="1"/>
</dbReference>
<keyword evidence="1" id="KW-1133">Transmembrane helix</keyword>
<feature type="domain" description="EamA" evidence="2">
    <location>
        <begin position="42"/>
        <end position="177"/>
    </location>
</feature>
<protein>
    <submittedName>
        <fullName evidence="3">EamA family transporter</fullName>
    </submittedName>
</protein>
<evidence type="ECO:0000259" key="2">
    <source>
        <dbReference type="Pfam" id="PF00892"/>
    </source>
</evidence>
<feature type="transmembrane region" description="Helical" evidence="1">
    <location>
        <begin position="75"/>
        <end position="93"/>
    </location>
</feature>
<evidence type="ECO:0000256" key="1">
    <source>
        <dbReference type="SAM" id="Phobius"/>
    </source>
</evidence>